<feature type="domain" description="CHRD" evidence="3">
    <location>
        <begin position="380"/>
        <end position="504"/>
    </location>
</feature>
<dbReference type="Pfam" id="PF04122">
    <property type="entry name" value="CW_binding_2"/>
    <property type="match status" value="3"/>
</dbReference>
<gene>
    <name evidence="4" type="ORF">ER308_06105</name>
</gene>
<evidence type="ECO:0000259" key="3">
    <source>
        <dbReference type="SMART" id="SM00754"/>
    </source>
</evidence>
<dbReference type="SMART" id="SM00754">
    <property type="entry name" value="CHRD"/>
    <property type="match status" value="2"/>
</dbReference>
<feature type="signal peptide" evidence="2">
    <location>
        <begin position="1"/>
        <end position="32"/>
    </location>
</feature>
<dbReference type="InterPro" id="IPR010895">
    <property type="entry name" value="CHRD"/>
</dbReference>
<feature type="region of interest" description="Disordered" evidence="1">
    <location>
        <begin position="646"/>
        <end position="680"/>
    </location>
</feature>
<name>A0A411YDA2_9ACTN</name>
<reference evidence="4 5" key="1">
    <citation type="submission" date="2019-01" db="EMBL/GenBank/DDBJ databases">
        <title>Egibacter rhizosphaerae EGI 80759T.</title>
        <authorList>
            <person name="Chen D.-D."/>
            <person name="Tian Y."/>
            <person name="Jiao J.-Y."/>
            <person name="Zhang X.-T."/>
            <person name="Zhang Y.-G."/>
            <person name="Zhang Y."/>
            <person name="Xiao M."/>
            <person name="Shu W.-S."/>
            <person name="Li W.-J."/>
        </authorList>
    </citation>
    <scope>NUCLEOTIDE SEQUENCE [LARGE SCALE GENOMIC DNA]</scope>
    <source>
        <strain evidence="4 5">EGI 80759</strain>
    </source>
</reference>
<dbReference type="InterPro" id="IPR051922">
    <property type="entry name" value="Bact_Sporulation_Assoc"/>
</dbReference>
<dbReference type="EMBL" id="CP036402">
    <property type="protein sequence ID" value="QBI19156.1"/>
    <property type="molecule type" value="Genomic_DNA"/>
</dbReference>
<dbReference type="Pfam" id="PF07452">
    <property type="entry name" value="CHRD"/>
    <property type="match status" value="2"/>
</dbReference>
<dbReference type="AlphaFoldDB" id="A0A411YDA2"/>
<dbReference type="Proteomes" id="UP000291469">
    <property type="component" value="Chromosome"/>
</dbReference>
<keyword evidence="5" id="KW-1185">Reference proteome</keyword>
<evidence type="ECO:0000256" key="2">
    <source>
        <dbReference type="SAM" id="SignalP"/>
    </source>
</evidence>
<proteinExistence type="predicted"/>
<dbReference type="InterPro" id="IPR007253">
    <property type="entry name" value="Cell_wall-bd_2"/>
</dbReference>
<evidence type="ECO:0000313" key="4">
    <source>
        <dbReference type="EMBL" id="QBI19156.1"/>
    </source>
</evidence>
<dbReference type="Gene3D" id="3.40.50.12090">
    <property type="match status" value="2"/>
</dbReference>
<feature type="chain" id="PRO_5038939496" evidence="2">
    <location>
        <begin position="33"/>
        <end position="680"/>
    </location>
</feature>
<accession>A0A411YDA2</accession>
<evidence type="ECO:0000256" key="1">
    <source>
        <dbReference type="SAM" id="MobiDB-lite"/>
    </source>
</evidence>
<dbReference type="PANTHER" id="PTHR30032">
    <property type="entry name" value="N-ACETYLMURAMOYL-L-ALANINE AMIDASE-RELATED"/>
    <property type="match status" value="1"/>
</dbReference>
<feature type="domain" description="CHRD" evidence="3">
    <location>
        <begin position="515"/>
        <end position="655"/>
    </location>
</feature>
<sequence length="680" mass="69230">MSTATFPRFGAVVLAFGAVLALLLVAAGLSTAAADEHFAPEEIRSEGADRYETAAQTALGAFEGEAADVDDVLLASGEDFPDALAASALAGTVEGPILLTRQASLPDATADAIEVLDPDTVHVLGGTAAVGEEVEDAVSALDVVTNRIAGADRFGTAADIASAIVSDELGGTVGEVGGSATALLADGRNFPDALAGGPGAYAGIHPILLTETDELPDDTVDALEGLEVEQVAILGGSAAIGDEVEAALAEEYDVVRLAGADRDETAAAVSGFFVDELGFDPANTGLATGVDDLGGADALASAPYLGEALAPLTLTGSLPRATADFLAEHAAEVSTLHVFGGTAAVSAETVEAARTAVSNPTYRIELSWINEPDPEAPEGETPDLFAGLPDGEGEAALTMNRAEGSIDFDITSNVDEFDDFDEGPGVHLHAGDLETSGPIMVGFADGDGLQTGGGAVSGTVTEDDFSDDAGDLTVDGIVADLDEYYVDLHSNGFPAGAVRGQLPFGGQDDIASRDATFEVELSADHEVVEDDDGVSFGVDSDAEGEATVTFRPGDGEVDFDIAVGLPDDDAFAEAPGAHLHEGRIAENGPIAFFFATGEELEAGDGEVSGTVAEDEFQDDFADLTVADILRDPSRFYVNVHSEAFPPGVARGQLPDGGADRIAELTASGDDDGGEDDNGDY</sequence>
<dbReference type="RefSeq" id="WP_131154153.1">
    <property type="nucleotide sequence ID" value="NZ_CP036402.1"/>
</dbReference>
<organism evidence="4 5">
    <name type="scientific">Egibacter rhizosphaerae</name>
    <dbReference type="NCBI Taxonomy" id="1670831"/>
    <lineage>
        <taxon>Bacteria</taxon>
        <taxon>Bacillati</taxon>
        <taxon>Actinomycetota</taxon>
        <taxon>Nitriliruptoria</taxon>
        <taxon>Egibacterales</taxon>
        <taxon>Egibacteraceae</taxon>
        <taxon>Egibacter</taxon>
    </lineage>
</organism>
<dbReference type="OrthoDB" id="8901345at2"/>
<protein>
    <submittedName>
        <fullName evidence="4">CHRD domain-containing protein</fullName>
    </submittedName>
</protein>
<evidence type="ECO:0000313" key="5">
    <source>
        <dbReference type="Proteomes" id="UP000291469"/>
    </source>
</evidence>
<dbReference type="KEGG" id="erz:ER308_06105"/>
<keyword evidence="2" id="KW-0732">Signal</keyword>
<dbReference type="PANTHER" id="PTHR30032:SF8">
    <property type="entry name" value="GERMINATION-SPECIFIC N-ACETYLMURAMOYL-L-ALANINE AMIDASE"/>
    <property type="match status" value="1"/>
</dbReference>
<feature type="compositionally biased region" description="Acidic residues" evidence="1">
    <location>
        <begin position="668"/>
        <end position="680"/>
    </location>
</feature>